<keyword evidence="2" id="KW-1185">Reference proteome</keyword>
<evidence type="ECO:0000313" key="1">
    <source>
        <dbReference type="EMBL" id="MBA0841863.1"/>
    </source>
</evidence>
<name>A0A7J9K617_9ROSI</name>
<dbReference type="AlphaFoldDB" id="A0A7J9K617"/>
<organism evidence="1 2">
    <name type="scientific">Gossypium armourianum</name>
    <dbReference type="NCBI Taxonomy" id="34283"/>
    <lineage>
        <taxon>Eukaryota</taxon>
        <taxon>Viridiplantae</taxon>
        <taxon>Streptophyta</taxon>
        <taxon>Embryophyta</taxon>
        <taxon>Tracheophyta</taxon>
        <taxon>Spermatophyta</taxon>
        <taxon>Magnoliopsida</taxon>
        <taxon>eudicotyledons</taxon>
        <taxon>Gunneridae</taxon>
        <taxon>Pentapetalae</taxon>
        <taxon>rosids</taxon>
        <taxon>malvids</taxon>
        <taxon>Malvales</taxon>
        <taxon>Malvaceae</taxon>
        <taxon>Malvoideae</taxon>
        <taxon>Gossypium</taxon>
    </lineage>
</organism>
<comment type="caution">
    <text evidence="1">The sequence shown here is derived from an EMBL/GenBank/DDBJ whole genome shotgun (WGS) entry which is preliminary data.</text>
</comment>
<dbReference type="EMBL" id="JABFAE010000012">
    <property type="protein sequence ID" value="MBA0841863.1"/>
    <property type="molecule type" value="Genomic_DNA"/>
</dbReference>
<protein>
    <submittedName>
        <fullName evidence="1">Uncharacterized protein</fullName>
    </submittedName>
</protein>
<sequence>MLDERVLAKEAYEDFQLIILHDRLPRHSNLLLILMSTPINADIFSKPPKVAPTIHISWLTFPMAKIFLECVAKAHCSIESEFDNLKGNPQGRGWIPRKITELHLLSVIELILNIRSTLHLQDIHLKHGWDDTSKLLEKINAHRLR</sequence>
<reference evidence="1 2" key="1">
    <citation type="journal article" date="2019" name="Genome Biol. Evol.">
        <title>Insights into the evolution of the New World diploid cottons (Gossypium, subgenus Houzingenia) based on genome sequencing.</title>
        <authorList>
            <person name="Grover C.E."/>
            <person name="Arick M.A. 2nd"/>
            <person name="Thrash A."/>
            <person name="Conover J.L."/>
            <person name="Sanders W.S."/>
            <person name="Peterson D.G."/>
            <person name="Frelichowski J.E."/>
            <person name="Scheffler J.A."/>
            <person name="Scheffler B.E."/>
            <person name="Wendel J.F."/>
        </authorList>
    </citation>
    <scope>NUCLEOTIDE SEQUENCE [LARGE SCALE GENOMIC DNA]</scope>
    <source>
        <strain evidence="1">6</strain>
        <tissue evidence="1">Leaf</tissue>
    </source>
</reference>
<dbReference type="Proteomes" id="UP000593575">
    <property type="component" value="Unassembled WGS sequence"/>
</dbReference>
<gene>
    <name evidence="1" type="ORF">Goarm_001722</name>
</gene>
<accession>A0A7J9K617</accession>
<evidence type="ECO:0000313" key="2">
    <source>
        <dbReference type="Proteomes" id="UP000593575"/>
    </source>
</evidence>
<proteinExistence type="predicted"/>